<dbReference type="Pfam" id="PF04723">
    <property type="entry name" value="GRDA"/>
    <property type="match status" value="1"/>
</dbReference>
<evidence type="ECO:0000256" key="1">
    <source>
        <dbReference type="ARBA" id="ARBA00010866"/>
    </source>
</evidence>
<dbReference type="GO" id="GO:0030699">
    <property type="term" value="F:glycine reductase activity"/>
    <property type="evidence" value="ECO:0007669"/>
    <property type="project" value="UniProtKB-EC"/>
</dbReference>
<evidence type="ECO:0000313" key="10">
    <source>
        <dbReference type="Proteomes" id="UP000553343"/>
    </source>
</evidence>
<comment type="catalytic activity">
    <reaction evidence="8">
        <text>acetyl phosphate + methylamine + [thioredoxin]-disulfide + H2O = sarcosine + [thioredoxin]-dithiol + phosphate + H(+)</text>
        <dbReference type="Rhea" id="RHEA:12825"/>
        <dbReference type="Rhea" id="RHEA-COMP:10698"/>
        <dbReference type="Rhea" id="RHEA-COMP:10700"/>
        <dbReference type="ChEBI" id="CHEBI:15377"/>
        <dbReference type="ChEBI" id="CHEBI:15378"/>
        <dbReference type="ChEBI" id="CHEBI:22191"/>
        <dbReference type="ChEBI" id="CHEBI:29950"/>
        <dbReference type="ChEBI" id="CHEBI:43474"/>
        <dbReference type="ChEBI" id="CHEBI:50058"/>
        <dbReference type="ChEBI" id="CHEBI:57433"/>
        <dbReference type="ChEBI" id="CHEBI:59338"/>
        <dbReference type="EC" id="1.21.4.3"/>
    </reaction>
</comment>
<comment type="subunit">
    <text evidence="5">Monomer. Component of the glycine, sarcosine and betaine reductase complexes, together with components B and C.</text>
</comment>
<evidence type="ECO:0000256" key="4">
    <source>
        <dbReference type="ARBA" id="ARBA00025583"/>
    </source>
</evidence>
<dbReference type="Proteomes" id="UP000553343">
    <property type="component" value="Unassembled WGS sequence"/>
</dbReference>
<evidence type="ECO:0000256" key="2">
    <source>
        <dbReference type="ARBA" id="ARBA00022933"/>
    </source>
</evidence>
<comment type="catalytic activity">
    <reaction evidence="6">
        <text>acetyl phosphate + [thioredoxin]-disulfide + NH4(+) + H2O = [thioredoxin]-dithiol + glycine + phosphate + H(+)</text>
        <dbReference type="Rhea" id="RHEA:12232"/>
        <dbReference type="Rhea" id="RHEA-COMP:10698"/>
        <dbReference type="Rhea" id="RHEA-COMP:10700"/>
        <dbReference type="ChEBI" id="CHEBI:15377"/>
        <dbReference type="ChEBI" id="CHEBI:15378"/>
        <dbReference type="ChEBI" id="CHEBI:22191"/>
        <dbReference type="ChEBI" id="CHEBI:28938"/>
        <dbReference type="ChEBI" id="CHEBI:29950"/>
        <dbReference type="ChEBI" id="CHEBI:43474"/>
        <dbReference type="ChEBI" id="CHEBI:50058"/>
        <dbReference type="ChEBI" id="CHEBI:57305"/>
        <dbReference type="EC" id="1.21.4.2"/>
    </reaction>
</comment>
<sequence length="41" mass="4436">MIKGKKIWVFGERDDITATAVSTCLKAAGAKVVYENTACFV</sequence>
<name>A0A850T783_9BACT</name>
<dbReference type="AlphaFoldDB" id="A0A850T783"/>
<dbReference type="InterPro" id="IPR006812">
    <property type="entry name" value="GRDA"/>
</dbReference>
<evidence type="ECO:0000256" key="3">
    <source>
        <dbReference type="ARBA" id="ARBA00023002"/>
    </source>
</evidence>
<dbReference type="GO" id="GO:0033794">
    <property type="term" value="F:sarcosine reductase activity"/>
    <property type="evidence" value="ECO:0007669"/>
    <property type="project" value="UniProtKB-EC"/>
</dbReference>
<comment type="catalytic activity">
    <reaction evidence="7">
        <text>acetyl phosphate + trimethylamine + [thioredoxin]-disulfide + H2O = glycine betaine + [thioredoxin]-dithiol + phosphate + H(+)</text>
        <dbReference type="Rhea" id="RHEA:11848"/>
        <dbReference type="Rhea" id="RHEA-COMP:10698"/>
        <dbReference type="Rhea" id="RHEA-COMP:10700"/>
        <dbReference type="ChEBI" id="CHEBI:15377"/>
        <dbReference type="ChEBI" id="CHEBI:15378"/>
        <dbReference type="ChEBI" id="CHEBI:17750"/>
        <dbReference type="ChEBI" id="CHEBI:22191"/>
        <dbReference type="ChEBI" id="CHEBI:29950"/>
        <dbReference type="ChEBI" id="CHEBI:43474"/>
        <dbReference type="ChEBI" id="CHEBI:50058"/>
        <dbReference type="ChEBI" id="CHEBI:58389"/>
        <dbReference type="EC" id="1.21.4.4"/>
    </reaction>
</comment>
<evidence type="ECO:0000256" key="6">
    <source>
        <dbReference type="ARBA" id="ARBA00047603"/>
    </source>
</evidence>
<keyword evidence="10" id="KW-1185">Reference proteome</keyword>
<protein>
    <submittedName>
        <fullName evidence="9">Uncharacterized protein</fullName>
    </submittedName>
</protein>
<keyword evidence="2" id="KW-0712">Selenocysteine</keyword>
<proteinExistence type="inferred from homology"/>
<gene>
    <name evidence="9" type="ORF">HXW94_04475</name>
</gene>
<evidence type="ECO:0000313" key="9">
    <source>
        <dbReference type="EMBL" id="NWH04248.1"/>
    </source>
</evidence>
<organism evidence="9 10">
    <name type="scientific">Desulfobacter latus</name>
    <dbReference type="NCBI Taxonomy" id="2292"/>
    <lineage>
        <taxon>Bacteria</taxon>
        <taxon>Pseudomonadati</taxon>
        <taxon>Thermodesulfobacteriota</taxon>
        <taxon>Desulfobacteria</taxon>
        <taxon>Desulfobacterales</taxon>
        <taxon>Desulfobacteraceae</taxon>
        <taxon>Desulfobacter</taxon>
    </lineage>
</organism>
<dbReference type="EMBL" id="JACADJ010000009">
    <property type="protein sequence ID" value="NWH04248.1"/>
    <property type="molecule type" value="Genomic_DNA"/>
</dbReference>
<dbReference type="GO" id="GO:0030700">
    <property type="term" value="C:glycine reductase complex"/>
    <property type="evidence" value="ECO:0007669"/>
    <property type="project" value="InterPro"/>
</dbReference>
<reference evidence="9 10" key="1">
    <citation type="submission" date="2020-06" db="EMBL/GenBank/DDBJ databases">
        <title>High-quality draft genome of sulfate reducer Desulfobacter latus type strain AcrS2 isolated from marine sediment.</title>
        <authorList>
            <person name="Hoppe M."/>
            <person name="Larsen C.K."/>
            <person name="Marshall I.P.G."/>
            <person name="Schramm A."/>
            <person name="Marietou A.G."/>
        </authorList>
    </citation>
    <scope>NUCLEOTIDE SEQUENCE [LARGE SCALE GENOMIC DNA]</scope>
    <source>
        <strain evidence="9 10">AcRS2</strain>
    </source>
</reference>
<evidence type="ECO:0000256" key="8">
    <source>
        <dbReference type="ARBA" id="ARBA00048720"/>
    </source>
</evidence>
<dbReference type="GO" id="GO:0033795">
    <property type="term" value="F:betaine reductase activity"/>
    <property type="evidence" value="ECO:0007669"/>
    <property type="project" value="UniProtKB-EC"/>
</dbReference>
<keyword evidence="3" id="KW-0560">Oxidoreductase</keyword>
<comment type="function">
    <text evidence="4">In the first step of glycine, betaine and sarcosine reductases, the substrate is bound to component PB via a Schiff base intermediate. Then the PB-activated substrate is nucleophilically attacked by the selenol anion of component PA to transform it to a carboxymethylated selenoether and the respective amine. By action of component PC, acetyl phosphate is formed, leaving component PA in its oxidized state. Finally component PA becomes reduced by the thioredoxin system to start a new catalytic cycle of reductive deamination.</text>
</comment>
<evidence type="ECO:0000256" key="5">
    <source>
        <dbReference type="ARBA" id="ARBA00025846"/>
    </source>
</evidence>
<comment type="similarity">
    <text evidence="1">Belongs to the GrdA family.</text>
</comment>
<comment type="caution">
    <text evidence="9">The sequence shown here is derived from an EMBL/GenBank/DDBJ whole genome shotgun (WGS) entry which is preliminary data.</text>
</comment>
<evidence type="ECO:0000256" key="7">
    <source>
        <dbReference type="ARBA" id="ARBA00048189"/>
    </source>
</evidence>
<accession>A0A850T783</accession>